<dbReference type="SUPFAM" id="SSF56112">
    <property type="entry name" value="Protein kinase-like (PK-like)"/>
    <property type="match status" value="1"/>
</dbReference>
<dbReference type="PANTHER" id="PTHR24054">
    <property type="entry name" value="CASEIN KINASE II SUBUNIT ALPHA"/>
    <property type="match status" value="1"/>
</dbReference>
<gene>
    <name evidence="11" type="ORF">AMSG_06974</name>
</gene>
<feature type="compositionally biased region" description="Basic and acidic residues" evidence="9">
    <location>
        <begin position="13"/>
        <end position="22"/>
    </location>
</feature>
<evidence type="ECO:0000256" key="3">
    <source>
        <dbReference type="ARBA" id="ARBA00022679"/>
    </source>
</evidence>
<keyword evidence="4" id="KW-0547">Nucleotide-binding</keyword>
<dbReference type="STRING" id="461836.A0A0L0DFQ8"/>
<accession>A0A0L0DFQ8</accession>
<dbReference type="GO" id="GO:0005829">
    <property type="term" value="C:cytosol"/>
    <property type="evidence" value="ECO:0007669"/>
    <property type="project" value="TreeGrafter"/>
</dbReference>
<dbReference type="EMBL" id="GL349464">
    <property type="protein sequence ID" value="KNC51001.1"/>
    <property type="molecule type" value="Genomic_DNA"/>
</dbReference>
<evidence type="ECO:0000313" key="12">
    <source>
        <dbReference type="Proteomes" id="UP000054408"/>
    </source>
</evidence>
<dbReference type="OMA" id="FEGFKMS"/>
<dbReference type="PROSITE" id="PS50011">
    <property type="entry name" value="PROTEIN_KINASE_DOM"/>
    <property type="match status" value="1"/>
</dbReference>
<keyword evidence="5 11" id="KW-0418">Kinase</keyword>
<dbReference type="OrthoDB" id="10254671at2759"/>
<dbReference type="GO" id="GO:0006357">
    <property type="term" value="P:regulation of transcription by RNA polymerase II"/>
    <property type="evidence" value="ECO:0007669"/>
    <property type="project" value="UniProtKB-ARBA"/>
</dbReference>
<dbReference type="GO" id="GO:0005524">
    <property type="term" value="F:ATP binding"/>
    <property type="evidence" value="ECO:0007669"/>
    <property type="project" value="UniProtKB-KW"/>
</dbReference>
<dbReference type="GeneID" id="25566020"/>
<dbReference type="PROSITE" id="PS00108">
    <property type="entry name" value="PROTEIN_KINASE_ST"/>
    <property type="match status" value="1"/>
</dbReference>
<comment type="catalytic activity">
    <reaction evidence="8">
        <text>L-seryl-[protein] + ATP = O-phospho-L-seryl-[protein] + ADP + H(+)</text>
        <dbReference type="Rhea" id="RHEA:17989"/>
        <dbReference type="Rhea" id="RHEA-COMP:9863"/>
        <dbReference type="Rhea" id="RHEA-COMP:11604"/>
        <dbReference type="ChEBI" id="CHEBI:15378"/>
        <dbReference type="ChEBI" id="CHEBI:29999"/>
        <dbReference type="ChEBI" id="CHEBI:30616"/>
        <dbReference type="ChEBI" id="CHEBI:83421"/>
        <dbReference type="ChEBI" id="CHEBI:456216"/>
        <dbReference type="EC" id="2.7.11.1"/>
    </reaction>
</comment>
<feature type="domain" description="Protein kinase" evidence="10">
    <location>
        <begin position="47"/>
        <end position="406"/>
    </location>
</feature>
<name>A0A0L0DFQ8_THETB</name>
<sequence length="470" mass="51730">MSSSDNGSSLSEPRGEAELYRDASVDRPKEWFDWESLNLAWSEPEPYHVITKLGRGHFGEVFSAIDVRKEAALRKKFASAAGSAAGSGPSVSDKVESGRSAKGKGVDDDDENESAASTEKAGAGGAETLSLPAEAEAELLTKSTVVIKVLKPVQLSIIKREIKFLTNLRRGTNIIKLLDLVENPLTAQKSLIFEYVDTPDFKKMYAGFSDHEVRFYMYQLLLALDYTHSKGVIHRDIKPHNVLIDPVRKTLRLIDWGLAAFYNPGQRFRKFPGTRVFKAPEMLMQYSRYDYAVDMWSFGAMMAGIVFKKHPVFKGRKENINVLVAIVKLMGSDGLFDFVDKYGVRLRDEWDEKLEGYEGSTWDSLVTRKNKSLAVADAIDLLSGILVYDHEHRLNCEDHARLAGTVAHRRGIPPEGTNSGSSDEDFMAISDGGAHNSVPAGATPLTGTSRNGSDLSSSSDAQLGSSRSPA</sequence>
<evidence type="ECO:0000256" key="8">
    <source>
        <dbReference type="ARBA" id="ARBA00048679"/>
    </source>
</evidence>
<dbReference type="FunFam" id="1.10.510.10:FF:000459">
    <property type="entry name" value="Casein kinase II subunit alpha"/>
    <property type="match status" value="1"/>
</dbReference>
<evidence type="ECO:0000256" key="7">
    <source>
        <dbReference type="ARBA" id="ARBA00047899"/>
    </source>
</evidence>
<feature type="compositionally biased region" description="Polar residues" evidence="9">
    <location>
        <begin position="1"/>
        <end position="11"/>
    </location>
</feature>
<dbReference type="eggNOG" id="KOG0668">
    <property type="taxonomic scope" value="Eukaryota"/>
</dbReference>
<keyword evidence="2" id="KW-0723">Serine/threonine-protein kinase</keyword>
<dbReference type="InterPro" id="IPR011009">
    <property type="entry name" value="Kinase-like_dom_sf"/>
</dbReference>
<dbReference type="InterPro" id="IPR008271">
    <property type="entry name" value="Ser/Thr_kinase_AS"/>
</dbReference>
<feature type="region of interest" description="Disordered" evidence="9">
    <location>
        <begin position="1"/>
        <end position="22"/>
    </location>
</feature>
<organism evidence="11 12">
    <name type="scientific">Thecamonas trahens ATCC 50062</name>
    <dbReference type="NCBI Taxonomy" id="461836"/>
    <lineage>
        <taxon>Eukaryota</taxon>
        <taxon>Apusozoa</taxon>
        <taxon>Apusomonadida</taxon>
        <taxon>Apusomonadidae</taxon>
        <taxon>Thecamonas</taxon>
    </lineage>
</organism>
<comment type="catalytic activity">
    <reaction evidence="7">
        <text>L-threonyl-[protein] + ATP = O-phospho-L-threonyl-[protein] + ADP + H(+)</text>
        <dbReference type="Rhea" id="RHEA:46608"/>
        <dbReference type="Rhea" id="RHEA-COMP:11060"/>
        <dbReference type="Rhea" id="RHEA-COMP:11605"/>
        <dbReference type="ChEBI" id="CHEBI:15378"/>
        <dbReference type="ChEBI" id="CHEBI:30013"/>
        <dbReference type="ChEBI" id="CHEBI:30616"/>
        <dbReference type="ChEBI" id="CHEBI:61977"/>
        <dbReference type="ChEBI" id="CHEBI:456216"/>
        <dbReference type="EC" id="2.7.11.1"/>
    </reaction>
</comment>
<evidence type="ECO:0000256" key="6">
    <source>
        <dbReference type="ARBA" id="ARBA00022840"/>
    </source>
</evidence>
<keyword evidence="12" id="KW-1185">Reference proteome</keyword>
<dbReference type="InterPro" id="IPR045216">
    <property type="entry name" value="CK2_alpha"/>
</dbReference>
<evidence type="ECO:0000256" key="1">
    <source>
        <dbReference type="ARBA" id="ARBA00012513"/>
    </source>
</evidence>
<dbReference type="PANTHER" id="PTHR24054:SF0">
    <property type="entry name" value="CASEIN KINASE II SUBUNIT ALPHA"/>
    <property type="match status" value="1"/>
</dbReference>
<evidence type="ECO:0000256" key="9">
    <source>
        <dbReference type="SAM" id="MobiDB-lite"/>
    </source>
</evidence>
<dbReference type="CDD" id="cd14132">
    <property type="entry name" value="STKc_CK2_alpha"/>
    <property type="match status" value="1"/>
</dbReference>
<dbReference type="Pfam" id="PF00069">
    <property type="entry name" value="Pkinase"/>
    <property type="match status" value="1"/>
</dbReference>
<dbReference type="SMART" id="SM00220">
    <property type="entry name" value="S_TKc"/>
    <property type="match status" value="1"/>
</dbReference>
<keyword evidence="6" id="KW-0067">ATP-binding</keyword>
<dbReference type="FunFam" id="3.30.200.20:FF:000088">
    <property type="entry name" value="Casein kinase II subunit alpha"/>
    <property type="match status" value="1"/>
</dbReference>
<dbReference type="GO" id="GO:0005956">
    <property type="term" value="C:protein kinase CK2 complex"/>
    <property type="evidence" value="ECO:0007669"/>
    <property type="project" value="TreeGrafter"/>
</dbReference>
<proteinExistence type="predicted"/>
<dbReference type="AlphaFoldDB" id="A0A0L0DFQ8"/>
<dbReference type="EC" id="2.7.11.1" evidence="1"/>
<evidence type="ECO:0000256" key="2">
    <source>
        <dbReference type="ARBA" id="ARBA00022527"/>
    </source>
</evidence>
<evidence type="ECO:0000256" key="4">
    <source>
        <dbReference type="ARBA" id="ARBA00022741"/>
    </source>
</evidence>
<dbReference type="Proteomes" id="UP000054408">
    <property type="component" value="Unassembled WGS sequence"/>
</dbReference>
<protein>
    <recommendedName>
        <fullName evidence="1">non-specific serine/threonine protein kinase</fullName>
        <ecNumber evidence="1">2.7.11.1</ecNumber>
    </recommendedName>
</protein>
<dbReference type="RefSeq" id="XP_013756470.1">
    <property type="nucleotide sequence ID" value="XM_013901016.1"/>
</dbReference>
<dbReference type="GO" id="GO:0004674">
    <property type="term" value="F:protein serine/threonine kinase activity"/>
    <property type="evidence" value="ECO:0007669"/>
    <property type="project" value="UniProtKB-KW"/>
</dbReference>
<evidence type="ECO:0000259" key="10">
    <source>
        <dbReference type="PROSITE" id="PS50011"/>
    </source>
</evidence>
<dbReference type="Gene3D" id="3.30.200.20">
    <property type="entry name" value="Phosphorylase Kinase, domain 1"/>
    <property type="match status" value="2"/>
</dbReference>
<feature type="compositionally biased region" description="Low complexity" evidence="9">
    <location>
        <begin position="449"/>
        <end position="470"/>
    </location>
</feature>
<feature type="region of interest" description="Disordered" evidence="9">
    <location>
        <begin position="82"/>
        <end position="127"/>
    </location>
</feature>
<keyword evidence="3" id="KW-0808">Transferase</keyword>
<dbReference type="GO" id="GO:0051726">
    <property type="term" value="P:regulation of cell cycle"/>
    <property type="evidence" value="ECO:0007669"/>
    <property type="project" value="TreeGrafter"/>
</dbReference>
<reference evidence="11 12" key="1">
    <citation type="submission" date="2010-05" db="EMBL/GenBank/DDBJ databases">
        <title>The Genome Sequence of Thecamonas trahens ATCC 50062.</title>
        <authorList>
            <consortium name="The Broad Institute Genome Sequencing Platform"/>
            <person name="Russ C."/>
            <person name="Cuomo C."/>
            <person name="Shea T."/>
            <person name="Young S.K."/>
            <person name="Zeng Q."/>
            <person name="Koehrsen M."/>
            <person name="Haas B."/>
            <person name="Borodovsky M."/>
            <person name="Guigo R."/>
            <person name="Alvarado L."/>
            <person name="Berlin A."/>
            <person name="Bochicchio J."/>
            <person name="Borenstein D."/>
            <person name="Chapman S."/>
            <person name="Chen Z."/>
            <person name="Freedman E."/>
            <person name="Gellesch M."/>
            <person name="Goldberg J."/>
            <person name="Griggs A."/>
            <person name="Gujja S."/>
            <person name="Heilman E."/>
            <person name="Heiman D."/>
            <person name="Hepburn T."/>
            <person name="Howarth C."/>
            <person name="Jen D."/>
            <person name="Larson L."/>
            <person name="Mehta T."/>
            <person name="Park D."/>
            <person name="Pearson M."/>
            <person name="Roberts A."/>
            <person name="Saif S."/>
            <person name="Shenoy N."/>
            <person name="Sisk P."/>
            <person name="Stolte C."/>
            <person name="Sykes S."/>
            <person name="Thomson T."/>
            <person name="Walk T."/>
            <person name="White J."/>
            <person name="Yandava C."/>
            <person name="Burger G."/>
            <person name="Gray M.W."/>
            <person name="Holland P.W.H."/>
            <person name="King N."/>
            <person name="Lang F.B.F."/>
            <person name="Roger A.J."/>
            <person name="Ruiz-Trillo I."/>
            <person name="Lander E."/>
            <person name="Nusbaum C."/>
        </authorList>
    </citation>
    <scope>NUCLEOTIDE SEQUENCE [LARGE SCALE GENOMIC DNA]</scope>
    <source>
        <strain evidence="11 12">ATCC 50062</strain>
    </source>
</reference>
<evidence type="ECO:0000313" key="11">
    <source>
        <dbReference type="EMBL" id="KNC51001.1"/>
    </source>
</evidence>
<feature type="region of interest" description="Disordered" evidence="9">
    <location>
        <begin position="407"/>
        <end position="470"/>
    </location>
</feature>
<dbReference type="GO" id="GO:0031981">
    <property type="term" value="C:nuclear lumen"/>
    <property type="evidence" value="ECO:0007669"/>
    <property type="project" value="UniProtKB-ARBA"/>
</dbReference>
<dbReference type="InterPro" id="IPR000719">
    <property type="entry name" value="Prot_kinase_dom"/>
</dbReference>
<dbReference type="Gene3D" id="1.10.510.10">
    <property type="entry name" value="Transferase(Phosphotransferase) domain 1"/>
    <property type="match status" value="1"/>
</dbReference>
<evidence type="ECO:0000256" key="5">
    <source>
        <dbReference type="ARBA" id="ARBA00022777"/>
    </source>
</evidence>